<protein>
    <submittedName>
        <fullName evidence="2">Cobyric acid synthase</fullName>
    </submittedName>
</protein>
<proteinExistence type="predicted"/>
<evidence type="ECO:0000256" key="1">
    <source>
        <dbReference type="ARBA" id="ARBA00022962"/>
    </source>
</evidence>
<dbReference type="EMBL" id="UAVY01000004">
    <property type="protein sequence ID" value="SQB29265.1"/>
    <property type="molecule type" value="Genomic_DNA"/>
</dbReference>
<dbReference type="PANTHER" id="PTHR21343">
    <property type="entry name" value="DETHIOBIOTIN SYNTHETASE"/>
    <property type="match status" value="1"/>
</dbReference>
<dbReference type="PROSITE" id="PS51274">
    <property type="entry name" value="GATASE_COBBQ"/>
    <property type="match status" value="1"/>
</dbReference>
<dbReference type="AlphaFoldDB" id="A0A2X2W049"/>
<organism evidence="2 3">
    <name type="scientific">Citrobacter koseri</name>
    <name type="common">Citrobacter diversus</name>
    <dbReference type="NCBI Taxonomy" id="545"/>
    <lineage>
        <taxon>Bacteria</taxon>
        <taxon>Pseudomonadati</taxon>
        <taxon>Pseudomonadota</taxon>
        <taxon>Gammaproteobacteria</taxon>
        <taxon>Enterobacterales</taxon>
        <taxon>Enterobacteriaceae</taxon>
        <taxon>Citrobacter</taxon>
    </lineage>
</organism>
<evidence type="ECO:0000313" key="2">
    <source>
        <dbReference type="EMBL" id="SQB29265.1"/>
    </source>
</evidence>
<sequence length="93" mass="10475">MTLRKGENAIADGAVTDDGLVFGTYLHGLFDSDAFTRALVNGLRVRKGLTPLDHASHYAQYKSQQFDLLADAMRQHIDIEKIYTIMQQHQEPV</sequence>
<gene>
    <name evidence="2" type="primary">cobQ_3</name>
    <name evidence="2" type="ORF">NCTC10786_03046</name>
</gene>
<dbReference type="PANTHER" id="PTHR21343:SF1">
    <property type="entry name" value="COBYRIC ACID SYNTHASE"/>
    <property type="match status" value="1"/>
</dbReference>
<accession>A0A2X2W049</accession>
<evidence type="ECO:0000313" key="3">
    <source>
        <dbReference type="Proteomes" id="UP000251584"/>
    </source>
</evidence>
<reference evidence="2 3" key="1">
    <citation type="submission" date="2018-06" db="EMBL/GenBank/DDBJ databases">
        <authorList>
            <consortium name="Pathogen Informatics"/>
            <person name="Doyle S."/>
        </authorList>
    </citation>
    <scope>NUCLEOTIDE SEQUENCE [LARGE SCALE GENOMIC DNA]</scope>
    <source>
        <strain evidence="2 3">NCTC10786</strain>
    </source>
</reference>
<name>A0A2X2W049_CITKO</name>
<dbReference type="Proteomes" id="UP000251584">
    <property type="component" value="Unassembled WGS sequence"/>
</dbReference>
<keyword evidence="1" id="KW-0315">Glutamine amidotransferase</keyword>